<dbReference type="PANTHER" id="PTHR23339">
    <property type="entry name" value="TYROSINE SPECIFIC PROTEIN PHOSPHATASE AND DUAL SPECIFICITY PROTEIN PHOSPHATASE"/>
    <property type="match status" value="1"/>
</dbReference>
<evidence type="ECO:0000313" key="3">
    <source>
        <dbReference type="Proteomes" id="UP000481153"/>
    </source>
</evidence>
<proteinExistence type="predicted"/>
<keyword evidence="1" id="KW-0175">Coiled coil</keyword>
<gene>
    <name evidence="2" type="ORF">Ae201684_002037</name>
</gene>
<dbReference type="Pfam" id="PF14566">
    <property type="entry name" value="PTPlike_phytase"/>
    <property type="match status" value="2"/>
</dbReference>
<dbReference type="AlphaFoldDB" id="A0A6G0XRM1"/>
<dbReference type="SUPFAM" id="SSF52799">
    <property type="entry name" value="(Phosphotyrosine protein) phosphatases II"/>
    <property type="match status" value="2"/>
</dbReference>
<accession>A0A6G0XRM1</accession>
<evidence type="ECO:0000256" key="1">
    <source>
        <dbReference type="SAM" id="Coils"/>
    </source>
</evidence>
<comment type="caution">
    <text evidence="2">The sequence shown here is derived from an EMBL/GenBank/DDBJ whole genome shotgun (WGS) entry which is preliminary data.</text>
</comment>
<sequence length="814" mass="92973">MVKVEDVVRQILEADDKTIPSASLLKRIQPLVDLAESLEDAVTDLEEQLENARKQVTLGNAATLIQAGFRGARDREIVMSNKHFQEQGTRVLKKYLLKKDRVPGLHKLDTPNGDIAPNFRRLKGSPIYGGAQPSEDGIRYILDTVSSDGFTKVIWVNVREEAVVFVEGTPFTARPSGKLNENDLVPGMTDHSINVLETSLKNSLLERLAQSEYKFEYWHEPTLLCNELSTQVVDPTHVNTLPEVMAGVKHPGIESLTYHRAPIDRENFPEHDIVDQIVEWISKSDPNTAVVFNCQKGRGRTTTAMTLAYLIWSTPFQLRNPAPEISSAQPLRAVSMDPRIADYKQGLYKVILALRDKLANGVRSKEWIDQAIDENALIYHIRHVIDESRTKSLEEAKPARRSFYLHRACRLLERYFYFVVFGSYLLEAPTAESTFSSWLLGHPDLYRLLDTLGGATYPSSKVLHNNILKFDHFPGLHRLPLVLGPNVPNFRQLGTFPLFGTAQCFEQGIHDVLQHLKSIGHTKAIWINLREEVVMYVGGKPYAVRNLDNVFRSRVPWHEPREYVTEESFDVISPERDVLTLEETYQAVCRAGYDVRYARIPVSDEIAPEEKDLDDLVRLLGPIFTSEIGSDNPTAIICNCQMGRGRTTTMLVCMYMLRAVITGAIPEKVEPKNRVHFAVIDELVSTLDNGKESLALVDHTVDLADHVQNLRDCIDSCRDLTKENGLSIEKQEFFMQRAVNYLERYFYLICFASYVLDEQPKGFQTLFVNWMCTRYDNALYALLDNLSFDDKNDDSVSSMRWRWRRKRKLVYRLE</sequence>
<keyword evidence="3" id="KW-1185">Reference proteome</keyword>
<dbReference type="InterPro" id="IPR050561">
    <property type="entry name" value="PTP"/>
</dbReference>
<feature type="coiled-coil region" evidence="1">
    <location>
        <begin position="31"/>
        <end position="62"/>
    </location>
</feature>
<dbReference type="VEuPathDB" id="FungiDB:AeMF1_013664"/>
<dbReference type="Gene3D" id="3.90.190.10">
    <property type="entry name" value="Protein tyrosine phosphatase superfamily"/>
    <property type="match status" value="3"/>
</dbReference>
<protein>
    <recommendedName>
        <fullName evidence="4">Tyrosine specific protein phosphatases domain-containing protein</fullName>
    </recommendedName>
</protein>
<dbReference type="EMBL" id="VJMJ01000022">
    <property type="protein sequence ID" value="KAF0742972.1"/>
    <property type="molecule type" value="Genomic_DNA"/>
</dbReference>
<dbReference type="Proteomes" id="UP000481153">
    <property type="component" value="Unassembled WGS sequence"/>
</dbReference>
<dbReference type="SMART" id="SM01301">
    <property type="entry name" value="PTPlike_phytase"/>
    <property type="match status" value="2"/>
</dbReference>
<dbReference type="InterPro" id="IPR029021">
    <property type="entry name" value="Prot-tyrosine_phosphatase-like"/>
</dbReference>
<reference evidence="2 3" key="1">
    <citation type="submission" date="2019-07" db="EMBL/GenBank/DDBJ databases">
        <title>Genomics analysis of Aphanomyces spp. identifies a new class of oomycete effector associated with host adaptation.</title>
        <authorList>
            <person name="Gaulin E."/>
        </authorList>
    </citation>
    <scope>NUCLEOTIDE SEQUENCE [LARGE SCALE GENOMIC DNA]</scope>
    <source>
        <strain evidence="2 3">ATCC 201684</strain>
    </source>
</reference>
<evidence type="ECO:0000313" key="2">
    <source>
        <dbReference type="EMBL" id="KAF0742972.1"/>
    </source>
</evidence>
<name>A0A6G0XRM1_9STRA</name>
<organism evidence="2 3">
    <name type="scientific">Aphanomyces euteiches</name>
    <dbReference type="NCBI Taxonomy" id="100861"/>
    <lineage>
        <taxon>Eukaryota</taxon>
        <taxon>Sar</taxon>
        <taxon>Stramenopiles</taxon>
        <taxon>Oomycota</taxon>
        <taxon>Saprolegniomycetes</taxon>
        <taxon>Saprolegniales</taxon>
        <taxon>Verrucalvaceae</taxon>
        <taxon>Aphanomyces</taxon>
    </lineage>
</organism>
<dbReference type="PROSITE" id="PS50096">
    <property type="entry name" value="IQ"/>
    <property type="match status" value="1"/>
</dbReference>
<evidence type="ECO:0008006" key="4">
    <source>
        <dbReference type="Google" id="ProtNLM"/>
    </source>
</evidence>